<name>A0ABN3SJ05_9ACTN</name>
<dbReference type="Proteomes" id="UP001499989">
    <property type="component" value="Unassembled WGS sequence"/>
</dbReference>
<reference evidence="2 3" key="1">
    <citation type="journal article" date="2019" name="Int. J. Syst. Evol. Microbiol.">
        <title>The Global Catalogue of Microorganisms (GCM) 10K type strain sequencing project: providing services to taxonomists for standard genome sequencing and annotation.</title>
        <authorList>
            <consortium name="The Broad Institute Genomics Platform"/>
            <consortium name="The Broad Institute Genome Sequencing Center for Infectious Disease"/>
            <person name="Wu L."/>
            <person name="Ma J."/>
        </authorList>
    </citation>
    <scope>NUCLEOTIDE SEQUENCE [LARGE SCALE GENOMIC DNA]</scope>
    <source>
        <strain evidence="2 3">JCM 4531</strain>
    </source>
</reference>
<feature type="region of interest" description="Disordered" evidence="1">
    <location>
        <begin position="54"/>
        <end position="109"/>
    </location>
</feature>
<dbReference type="EMBL" id="BAAASK010000003">
    <property type="protein sequence ID" value="GAA2675845.1"/>
    <property type="molecule type" value="Genomic_DNA"/>
</dbReference>
<evidence type="ECO:0000256" key="1">
    <source>
        <dbReference type="SAM" id="MobiDB-lite"/>
    </source>
</evidence>
<gene>
    <name evidence="2" type="ORF">GCM10010310_18700</name>
</gene>
<keyword evidence="3" id="KW-1185">Reference proteome</keyword>
<sequence length="109" mass="12350">MTSDDAHAPAARTRADRRPRRLLWVTLPLRLRDQIADAPPGTVVHVVATDPRGTARPAHLVPHDRSHLSRHAPGERPVYAPKLTADARATRPDAPWHPLRRRQEQPRNR</sequence>
<evidence type="ECO:0000313" key="3">
    <source>
        <dbReference type="Proteomes" id="UP001499989"/>
    </source>
</evidence>
<evidence type="ECO:0000313" key="2">
    <source>
        <dbReference type="EMBL" id="GAA2675845.1"/>
    </source>
</evidence>
<protein>
    <submittedName>
        <fullName evidence="2">Uncharacterized protein</fullName>
    </submittedName>
</protein>
<organism evidence="2 3">
    <name type="scientific">Streptomyces violaceolatus</name>
    <dbReference type="NCBI Taxonomy" id="67378"/>
    <lineage>
        <taxon>Bacteria</taxon>
        <taxon>Bacillati</taxon>
        <taxon>Actinomycetota</taxon>
        <taxon>Actinomycetes</taxon>
        <taxon>Kitasatosporales</taxon>
        <taxon>Streptomycetaceae</taxon>
        <taxon>Streptomyces</taxon>
        <taxon>Streptomyces violaceoruber group</taxon>
    </lineage>
</organism>
<comment type="caution">
    <text evidence="2">The sequence shown here is derived from an EMBL/GenBank/DDBJ whole genome shotgun (WGS) entry which is preliminary data.</text>
</comment>
<proteinExistence type="predicted"/>
<accession>A0ABN3SJ05</accession>